<gene>
    <name evidence="1" type="ORF">SAMN05443575_0567</name>
</gene>
<dbReference type="Pfam" id="PF00232">
    <property type="entry name" value="Glyco_hydro_1"/>
    <property type="match status" value="1"/>
</dbReference>
<dbReference type="AlphaFoldDB" id="A0A1M5DG98"/>
<dbReference type="InterPro" id="IPR001360">
    <property type="entry name" value="Glyco_hydro_1"/>
</dbReference>
<accession>A0A1M5DG98</accession>
<dbReference type="OrthoDB" id="9765195at2"/>
<dbReference type="GO" id="GO:0005975">
    <property type="term" value="P:carbohydrate metabolic process"/>
    <property type="evidence" value="ECO:0007669"/>
    <property type="project" value="InterPro"/>
</dbReference>
<dbReference type="PANTHER" id="PTHR12631:SF10">
    <property type="entry name" value="BETA-XYLOSIDASE-LIKE PROTEIN-RELATED"/>
    <property type="match status" value="1"/>
</dbReference>
<dbReference type="RefSeq" id="WP_073385623.1">
    <property type="nucleotide sequence ID" value="NZ_FQVU01000001.1"/>
</dbReference>
<dbReference type="Gene3D" id="3.20.20.80">
    <property type="entry name" value="Glycosidases"/>
    <property type="match status" value="1"/>
</dbReference>
<evidence type="ECO:0000313" key="1">
    <source>
        <dbReference type="EMBL" id="SHF65980.1"/>
    </source>
</evidence>
<organism evidence="1 2">
    <name type="scientific">Jatrophihabitans endophyticus</name>
    <dbReference type="NCBI Taxonomy" id="1206085"/>
    <lineage>
        <taxon>Bacteria</taxon>
        <taxon>Bacillati</taxon>
        <taxon>Actinomycetota</taxon>
        <taxon>Actinomycetes</taxon>
        <taxon>Jatrophihabitantales</taxon>
        <taxon>Jatrophihabitantaceae</taxon>
        <taxon>Jatrophihabitans</taxon>
    </lineage>
</organism>
<dbReference type="STRING" id="1206085.SAMN05443575_0567"/>
<protein>
    <submittedName>
        <fullName evidence="1">Glycosyl hydrolase family 1</fullName>
    </submittedName>
</protein>
<dbReference type="Proteomes" id="UP000186132">
    <property type="component" value="Unassembled WGS sequence"/>
</dbReference>
<keyword evidence="1" id="KW-0378">Hydrolase</keyword>
<name>A0A1M5DG98_9ACTN</name>
<dbReference type="GO" id="GO:0004553">
    <property type="term" value="F:hydrolase activity, hydrolyzing O-glycosyl compounds"/>
    <property type="evidence" value="ECO:0007669"/>
    <property type="project" value="InterPro"/>
</dbReference>
<dbReference type="PANTHER" id="PTHR12631">
    <property type="entry name" value="ALPHA-L-IDURONIDASE"/>
    <property type="match status" value="1"/>
</dbReference>
<proteinExistence type="predicted"/>
<reference evidence="1 2" key="1">
    <citation type="submission" date="2016-11" db="EMBL/GenBank/DDBJ databases">
        <authorList>
            <person name="Jaros S."/>
            <person name="Januszkiewicz K."/>
            <person name="Wedrychowicz H."/>
        </authorList>
    </citation>
    <scope>NUCLEOTIDE SEQUENCE [LARGE SCALE GENOMIC DNA]</scope>
    <source>
        <strain evidence="1 2">DSM 45627</strain>
    </source>
</reference>
<evidence type="ECO:0000313" key="2">
    <source>
        <dbReference type="Proteomes" id="UP000186132"/>
    </source>
</evidence>
<keyword evidence="2" id="KW-1185">Reference proteome</keyword>
<dbReference type="InterPro" id="IPR051923">
    <property type="entry name" value="Glycosyl_Hydrolase_39"/>
</dbReference>
<dbReference type="SUPFAM" id="SSF51445">
    <property type="entry name" value="(Trans)glycosidases"/>
    <property type="match status" value="1"/>
</dbReference>
<dbReference type="EMBL" id="FQVU01000001">
    <property type="protein sequence ID" value="SHF65980.1"/>
    <property type="molecule type" value="Genomic_DNA"/>
</dbReference>
<sequence length="430" mass="47104">MTSSTPTAFADGRLHFAVGIEDTFVPHTRPGHRALDEYELTGHYDRWRQDIDLAAASGATAIRYGVPWYRVEPAPGRFEWTWLDRVVEHLLEVGLTPIVDLMHYGTPLWLDNQSINAAYPQRVADYAAAVAGRYADLLHVYTPLNEPNINAEWCGETGAWPPYLTGADGWLKVAVAVAHGIVLTQQAVRAELGDRATFVHVEAGLRYDLDDGAGDTAADSVRRREQRDLLIEDLVCGLVDDAHPLLGFVLAHGVTADRLQWHREHVARPDVMGVNYYPHLSTGAVGGTGSPDVDAAPPPRGRSGVDGLDAVLRRFHQRYDAPVMLTETSARATDDQLGWLDDSVAHVLAMREGGFPVVGYTWFPLFDLVDWSYRTGTEPVAHYLEPLGAIRLVPGSAGSPARELTPTFERFRALATAHGAGRPGDVAVAR</sequence>
<dbReference type="InterPro" id="IPR017853">
    <property type="entry name" value="GH"/>
</dbReference>